<organism evidence="2 3">
    <name type="scientific">Xanthomonas theicola</name>
    <dbReference type="NCBI Taxonomy" id="56464"/>
    <lineage>
        <taxon>Bacteria</taxon>
        <taxon>Pseudomonadati</taxon>
        <taxon>Pseudomonadota</taxon>
        <taxon>Gammaproteobacteria</taxon>
        <taxon>Lysobacterales</taxon>
        <taxon>Lysobacteraceae</taxon>
        <taxon>Xanthomonas</taxon>
    </lineage>
</organism>
<comment type="caution">
    <text evidence="2">The sequence shown here is derived from an EMBL/GenBank/DDBJ whole genome shotgun (WGS) entry which is preliminary data.</text>
</comment>
<feature type="region of interest" description="Disordered" evidence="1">
    <location>
        <begin position="57"/>
        <end position="78"/>
    </location>
</feature>
<dbReference type="Proteomes" id="UP000239898">
    <property type="component" value="Unassembled WGS sequence"/>
</dbReference>
<accession>A0A2S6ZIT9</accession>
<dbReference type="AlphaFoldDB" id="A0A2S6ZIT9"/>
<evidence type="ECO:0000313" key="2">
    <source>
        <dbReference type="EMBL" id="PPT92089.1"/>
    </source>
</evidence>
<feature type="region of interest" description="Disordered" evidence="1">
    <location>
        <begin position="272"/>
        <end position="307"/>
    </location>
</feature>
<evidence type="ECO:0000313" key="3">
    <source>
        <dbReference type="Proteomes" id="UP000239898"/>
    </source>
</evidence>
<gene>
    <name evidence="2" type="ORF">XthCFBP4691_05315</name>
</gene>
<keyword evidence="3" id="KW-1185">Reference proteome</keyword>
<proteinExistence type="predicted"/>
<sequence length="307" mass="31288">MTADEPLTPRERALAEHLRLSRQALPSAALDASILAAARAAVAAGLASMPPLHATDAAPAPIATAPLPPDDAGSSARPRHGMRWPALTGLAAALALAVGIAWQVRLPAPAPAAGSAPRSLRAVPAAPLSAAHAPAMPGPVPIAAPSPVAPPPAAPAPPADADATLAKTAARAPQVHAVQRQQQRMLWERRQVLGERADSDAADAHARQAPASVARMQGGIAAAPAAAVPSAADAAPASPSAHLAGADPALAAIAQADARLSRRRWLERIRARRDAGAPAAARASLQRFQREHPHARIPEDLRDLLND</sequence>
<protein>
    <submittedName>
        <fullName evidence="2">Uncharacterized protein</fullName>
    </submittedName>
</protein>
<dbReference type="EMBL" id="MIGX01000015">
    <property type="protein sequence ID" value="PPT92089.1"/>
    <property type="molecule type" value="Genomic_DNA"/>
</dbReference>
<evidence type="ECO:0000256" key="1">
    <source>
        <dbReference type="SAM" id="MobiDB-lite"/>
    </source>
</evidence>
<reference evidence="2 3" key="1">
    <citation type="submission" date="2016-08" db="EMBL/GenBank/DDBJ databases">
        <title>Evolution of the type three secretion system and type three effector repertoires in Xanthomonas.</title>
        <authorList>
            <person name="Merda D."/>
            <person name="Briand M."/>
            <person name="Bosis E."/>
            <person name="Rousseau C."/>
            <person name="Portier P."/>
            <person name="Jacques M.-A."/>
            <person name="Fischer-Le Saux M."/>
        </authorList>
    </citation>
    <scope>NUCLEOTIDE SEQUENCE [LARGE SCALE GENOMIC DNA]</scope>
    <source>
        <strain evidence="2 3">CFBP 4691</strain>
    </source>
</reference>
<name>A0A2S6ZIT9_9XANT</name>
<feature type="compositionally biased region" description="Basic and acidic residues" evidence="1">
    <location>
        <begin position="288"/>
        <end position="307"/>
    </location>
</feature>
<dbReference type="RefSeq" id="WP_128419483.1">
    <property type="nucleotide sequence ID" value="NZ_CP049017.1"/>
</dbReference>